<comment type="caution">
    <text evidence="3">The sequence shown here is derived from an EMBL/GenBank/DDBJ whole genome shotgun (WGS) entry which is preliminary data.</text>
</comment>
<proteinExistence type="predicted"/>
<keyword evidence="1" id="KW-0472">Membrane</keyword>
<evidence type="ECO:0000313" key="3">
    <source>
        <dbReference type="EMBL" id="ESK87224.1"/>
    </source>
</evidence>
<dbReference type="Proteomes" id="UP000017559">
    <property type="component" value="Unassembled WGS sequence"/>
</dbReference>
<evidence type="ECO:0000313" key="4">
    <source>
        <dbReference type="Proteomes" id="UP000017559"/>
    </source>
</evidence>
<gene>
    <name evidence="3" type="ORF">Moror_5812</name>
</gene>
<protein>
    <recommendedName>
        <fullName evidence="2">DUF6533 domain-containing protein</fullName>
    </recommendedName>
</protein>
<dbReference type="EMBL" id="AWSO01000819">
    <property type="protein sequence ID" value="ESK87224.1"/>
    <property type="molecule type" value="Genomic_DNA"/>
</dbReference>
<feature type="domain" description="DUF6533" evidence="2">
    <location>
        <begin position="16"/>
        <end position="60"/>
    </location>
</feature>
<name>V2Y6D4_MONRO</name>
<dbReference type="OrthoDB" id="2638860at2759"/>
<evidence type="ECO:0000259" key="2">
    <source>
        <dbReference type="Pfam" id="PF20151"/>
    </source>
</evidence>
<dbReference type="InterPro" id="IPR045340">
    <property type="entry name" value="DUF6533"/>
</dbReference>
<dbReference type="AlphaFoldDB" id="V2Y6D4"/>
<feature type="transmembrane region" description="Helical" evidence="1">
    <location>
        <begin position="50"/>
        <end position="68"/>
    </location>
</feature>
<evidence type="ECO:0000256" key="1">
    <source>
        <dbReference type="SAM" id="Phobius"/>
    </source>
</evidence>
<keyword evidence="1" id="KW-1133">Transmembrane helix</keyword>
<reference evidence="3 4" key="1">
    <citation type="journal article" date="2014" name="BMC Genomics">
        <title>Genome and secretome analysis of the hemibiotrophic fungal pathogen, Moniliophthora roreri, which causes frosty pod rot disease of cacao: mechanisms of the biotrophic and necrotrophic phases.</title>
        <authorList>
            <person name="Meinhardt L.W."/>
            <person name="Costa G.G.L."/>
            <person name="Thomazella D.P.T."/>
            <person name="Teixeira P.J.P.L."/>
            <person name="Carazzolle M.F."/>
            <person name="Schuster S.C."/>
            <person name="Carlson J.E."/>
            <person name="Guiltinan M.J."/>
            <person name="Mieczkowski P."/>
            <person name="Farmer A."/>
            <person name="Ramaraj T."/>
            <person name="Crozier J."/>
            <person name="Davis R.E."/>
            <person name="Shao J."/>
            <person name="Melnick R.L."/>
            <person name="Pereira G.A.G."/>
            <person name="Bailey B.A."/>
        </authorList>
    </citation>
    <scope>NUCLEOTIDE SEQUENCE [LARGE SCALE GENOMIC DNA]</scope>
    <source>
        <strain evidence="3 4">MCA 2997</strain>
    </source>
</reference>
<keyword evidence="4" id="KW-1185">Reference proteome</keyword>
<sequence length="88" mass="10235">MEDLVTTILNIQASRYVSAAGVVILLYDHLLTFGDEVELIWQAEWKFPKFLFLLIRYIVVISVLVHTYRTCFSDLSKVNISSEKLIQR</sequence>
<dbReference type="HOGENOM" id="CLU_2469618_0_0_1"/>
<accession>V2Y6D4</accession>
<dbReference type="KEGG" id="mrr:Moror_5812"/>
<keyword evidence="1" id="KW-0812">Transmembrane</keyword>
<organism evidence="3 4">
    <name type="scientific">Moniliophthora roreri (strain MCA 2997)</name>
    <name type="common">Cocoa frosty pod rot fungus</name>
    <name type="synonym">Crinipellis roreri</name>
    <dbReference type="NCBI Taxonomy" id="1381753"/>
    <lineage>
        <taxon>Eukaryota</taxon>
        <taxon>Fungi</taxon>
        <taxon>Dikarya</taxon>
        <taxon>Basidiomycota</taxon>
        <taxon>Agaricomycotina</taxon>
        <taxon>Agaricomycetes</taxon>
        <taxon>Agaricomycetidae</taxon>
        <taxon>Agaricales</taxon>
        <taxon>Marasmiineae</taxon>
        <taxon>Marasmiaceae</taxon>
        <taxon>Moniliophthora</taxon>
    </lineage>
</organism>
<dbReference type="Pfam" id="PF20151">
    <property type="entry name" value="DUF6533"/>
    <property type="match status" value="1"/>
</dbReference>